<evidence type="ECO:0000256" key="1">
    <source>
        <dbReference type="SAM" id="MobiDB-lite"/>
    </source>
</evidence>
<dbReference type="AlphaFoldDB" id="A0A0A9FN00"/>
<reference evidence="2" key="2">
    <citation type="journal article" date="2015" name="Data Brief">
        <title>Shoot transcriptome of the giant reed, Arundo donax.</title>
        <authorList>
            <person name="Barrero R.A."/>
            <person name="Guerrero F.D."/>
            <person name="Moolhuijzen P."/>
            <person name="Goolsby J.A."/>
            <person name="Tidwell J."/>
            <person name="Bellgard S.E."/>
            <person name="Bellgard M.I."/>
        </authorList>
    </citation>
    <scope>NUCLEOTIDE SEQUENCE</scope>
    <source>
        <tissue evidence="2">Shoot tissue taken approximately 20 cm above the soil surface</tissue>
    </source>
</reference>
<dbReference type="EMBL" id="GBRH01185222">
    <property type="protein sequence ID" value="JAE12674.1"/>
    <property type="molecule type" value="Transcribed_RNA"/>
</dbReference>
<proteinExistence type="predicted"/>
<organism evidence="2">
    <name type="scientific">Arundo donax</name>
    <name type="common">Giant reed</name>
    <name type="synonym">Donax arundinaceus</name>
    <dbReference type="NCBI Taxonomy" id="35708"/>
    <lineage>
        <taxon>Eukaryota</taxon>
        <taxon>Viridiplantae</taxon>
        <taxon>Streptophyta</taxon>
        <taxon>Embryophyta</taxon>
        <taxon>Tracheophyta</taxon>
        <taxon>Spermatophyta</taxon>
        <taxon>Magnoliopsida</taxon>
        <taxon>Liliopsida</taxon>
        <taxon>Poales</taxon>
        <taxon>Poaceae</taxon>
        <taxon>PACMAD clade</taxon>
        <taxon>Arundinoideae</taxon>
        <taxon>Arundineae</taxon>
        <taxon>Arundo</taxon>
    </lineage>
</organism>
<evidence type="ECO:0000313" key="2">
    <source>
        <dbReference type="EMBL" id="JAE12674.1"/>
    </source>
</evidence>
<feature type="region of interest" description="Disordered" evidence="1">
    <location>
        <begin position="1"/>
        <end position="24"/>
    </location>
</feature>
<accession>A0A0A9FN00</accession>
<sequence length="24" mass="2556">MHRRLPVSTSSSVSAELGLESVRG</sequence>
<protein>
    <submittedName>
        <fullName evidence="2">Uncharacterized protein</fullName>
    </submittedName>
</protein>
<reference evidence="2" key="1">
    <citation type="submission" date="2014-09" db="EMBL/GenBank/DDBJ databases">
        <authorList>
            <person name="Magalhaes I.L.F."/>
            <person name="Oliveira U."/>
            <person name="Santos F.R."/>
            <person name="Vidigal T.H.D.A."/>
            <person name="Brescovit A.D."/>
            <person name="Santos A.J."/>
        </authorList>
    </citation>
    <scope>NUCLEOTIDE SEQUENCE</scope>
    <source>
        <tissue evidence="2">Shoot tissue taken approximately 20 cm above the soil surface</tissue>
    </source>
</reference>
<name>A0A0A9FN00_ARUDO</name>